<sequence>MPYHHRLTHQSPESFRQNLRNSGKADEAAQTKRASSLTSRIRDQHKNNSRLH</sequence>
<organism evidence="2 3">
    <name type="scientific">Streptococcus equi subsp. ruminatorum CECT 5772</name>
    <dbReference type="NCBI Taxonomy" id="1051981"/>
    <lineage>
        <taxon>Bacteria</taxon>
        <taxon>Bacillati</taxon>
        <taxon>Bacillota</taxon>
        <taxon>Bacilli</taxon>
        <taxon>Lactobacillales</taxon>
        <taxon>Streptococcaceae</taxon>
        <taxon>Streptococcus</taxon>
    </lineage>
</organism>
<comment type="caution">
    <text evidence="2">The sequence shown here is derived from an EMBL/GenBank/DDBJ whole genome shotgun (WGS) entry which is preliminary data.</text>
</comment>
<protein>
    <submittedName>
        <fullName evidence="2">Uncharacterized protein</fullName>
    </submittedName>
</protein>
<evidence type="ECO:0000313" key="3">
    <source>
        <dbReference type="Proteomes" id="UP000028704"/>
    </source>
</evidence>
<reference evidence="2 3" key="1">
    <citation type="journal article" date="2014" name="Int. J. Syst. Evol. Microbiol.">
        <title>Phylogenomics and the dynamic genome evolution of the genus Streptococcus.</title>
        <authorList>
            <consortium name="The Broad Institute Genome Sequencing Platform"/>
            <person name="Richards V.P."/>
            <person name="Palmer S.R."/>
            <person name="Pavinski Bitar P.D."/>
            <person name="Qin X."/>
            <person name="Weinstock G.M."/>
            <person name="Highlander S.K."/>
            <person name="Town C.D."/>
            <person name="Burne R.A."/>
            <person name="Stanhope M.J."/>
        </authorList>
    </citation>
    <scope>NUCLEOTIDE SEQUENCE [LARGE SCALE GENOMIC DNA]</scope>
    <source>
        <strain evidence="2 3">CECT 5772</strain>
    </source>
</reference>
<dbReference type="AlphaFoldDB" id="A0A922NVY6"/>
<evidence type="ECO:0000256" key="1">
    <source>
        <dbReference type="SAM" id="MobiDB-lite"/>
    </source>
</evidence>
<name>A0A922NVY6_9STRE</name>
<gene>
    <name evidence="2" type="ORF">CECT5772_01773</name>
</gene>
<accession>A0A922NVY6</accession>
<feature type="region of interest" description="Disordered" evidence="1">
    <location>
        <begin position="1"/>
        <end position="52"/>
    </location>
</feature>
<proteinExistence type="predicted"/>
<dbReference type="Proteomes" id="UP000028704">
    <property type="component" value="Unassembled WGS sequence"/>
</dbReference>
<evidence type="ECO:0000313" key="2">
    <source>
        <dbReference type="EMBL" id="KED05093.1"/>
    </source>
</evidence>
<dbReference type="EMBL" id="AWEX01000010">
    <property type="protein sequence ID" value="KED05093.1"/>
    <property type="molecule type" value="Genomic_DNA"/>
</dbReference>
<feature type="compositionally biased region" description="Polar residues" evidence="1">
    <location>
        <begin position="9"/>
        <end position="21"/>
    </location>
</feature>